<keyword evidence="2" id="KW-0186">Copper</keyword>
<dbReference type="Pfam" id="PF06236">
    <property type="entry name" value="MelC1"/>
    <property type="match status" value="1"/>
</dbReference>
<dbReference type="InterPro" id="IPR023199">
    <property type="entry name" value="GriE/MELC1_sf"/>
</dbReference>
<evidence type="ECO:0000313" key="4">
    <source>
        <dbReference type="EMBL" id="MBN0046390.1"/>
    </source>
</evidence>
<proteinExistence type="predicted"/>
<name>A0ABS2VTF4_STRAS</name>
<dbReference type="InterPro" id="IPR010928">
    <property type="entry name" value="MelC1"/>
</dbReference>
<keyword evidence="1" id="KW-0732">Signal</keyword>
<evidence type="ECO:0000256" key="2">
    <source>
        <dbReference type="ARBA" id="ARBA00023008"/>
    </source>
</evidence>
<evidence type="ECO:0000256" key="1">
    <source>
        <dbReference type="ARBA" id="ARBA00022729"/>
    </source>
</evidence>
<organism evidence="4 5">
    <name type="scientific">Streptomyces actuosus</name>
    <dbReference type="NCBI Taxonomy" id="1885"/>
    <lineage>
        <taxon>Bacteria</taxon>
        <taxon>Bacillati</taxon>
        <taxon>Actinomycetota</taxon>
        <taxon>Actinomycetes</taxon>
        <taxon>Kitasatosporales</taxon>
        <taxon>Streptomycetaceae</taxon>
        <taxon>Streptomyces</taxon>
    </lineage>
</organism>
<feature type="region of interest" description="Disordered" evidence="3">
    <location>
        <begin position="51"/>
        <end position="85"/>
    </location>
</feature>
<dbReference type="RefSeq" id="WP_205384535.1">
    <property type="nucleotide sequence ID" value="NZ_JAFFZS010000015.1"/>
</dbReference>
<dbReference type="EMBL" id="JAFFZS010000015">
    <property type="protein sequence ID" value="MBN0046390.1"/>
    <property type="molecule type" value="Genomic_DNA"/>
</dbReference>
<dbReference type="Gene3D" id="3.30.1880.10">
    <property type="entry name" value="protein ne1242 domain like"/>
    <property type="match status" value="1"/>
</dbReference>
<accession>A0ABS2VTF4</accession>
<evidence type="ECO:0000313" key="5">
    <source>
        <dbReference type="Proteomes" id="UP000788262"/>
    </source>
</evidence>
<feature type="region of interest" description="Disordered" evidence="3">
    <location>
        <begin position="141"/>
        <end position="169"/>
    </location>
</feature>
<protein>
    <submittedName>
        <fullName evidence="4">Tyrosinase</fullName>
    </submittedName>
</protein>
<sequence>MGFDVGASAVGTERTTAKSARSGSRGGTRREVLRGLLAPAFAVALAPVVAASRPPRPTDGGADGPFDETYRGRRIQGVPVPGARAVDPDRWRVTVDGHPLHLMRRADGSWLSVVDHYGSYPTPLAAARAAVDALGPHQQLREHGIGHGTAPATGHGRHHHTGGEYDVHA</sequence>
<feature type="region of interest" description="Disordered" evidence="3">
    <location>
        <begin position="1"/>
        <end position="29"/>
    </location>
</feature>
<reference evidence="4 5" key="1">
    <citation type="submission" date="2021-02" db="EMBL/GenBank/DDBJ databases">
        <title>Whole genome sequencing of Streptomyces actuosus VRA1.</title>
        <authorList>
            <person name="Sen G."/>
            <person name="Sen A."/>
        </authorList>
    </citation>
    <scope>NUCLEOTIDE SEQUENCE [LARGE SCALE GENOMIC DNA]</scope>
    <source>
        <strain evidence="4 5">VRA1</strain>
    </source>
</reference>
<gene>
    <name evidence="4" type="ORF">JS756_20240</name>
</gene>
<evidence type="ECO:0000256" key="3">
    <source>
        <dbReference type="SAM" id="MobiDB-lite"/>
    </source>
</evidence>
<comment type="caution">
    <text evidence="4">The sequence shown here is derived from an EMBL/GenBank/DDBJ whole genome shotgun (WGS) entry which is preliminary data.</text>
</comment>
<dbReference type="Proteomes" id="UP000788262">
    <property type="component" value="Unassembled WGS sequence"/>
</dbReference>
<keyword evidence="5" id="KW-1185">Reference proteome</keyword>